<protein>
    <submittedName>
        <fullName evidence="2">Serine/threonine-protein kinase pkn1</fullName>
        <ecNumber evidence="2">2.7.11.1</ecNumber>
    </submittedName>
</protein>
<accession>A0A5S9NRS7</accession>
<dbReference type="EC" id="2.7.11.1" evidence="2"/>
<dbReference type="EMBL" id="CACSIM010000004">
    <property type="protein sequence ID" value="CAA0110833.1"/>
    <property type="molecule type" value="Genomic_DNA"/>
</dbReference>
<reference evidence="4 5" key="1">
    <citation type="submission" date="2019-11" db="EMBL/GenBank/DDBJ databases">
        <authorList>
            <person name="Holert J."/>
        </authorList>
    </citation>
    <scope>NUCLEOTIDE SEQUENCE [LARGE SCALE GENOMIC DNA]</scope>
    <source>
        <strain evidence="3">BC3_2A</strain>
        <strain evidence="2">SB11_1A</strain>
    </source>
</reference>
<evidence type="ECO:0000313" key="2">
    <source>
        <dbReference type="EMBL" id="CAA0093079.1"/>
    </source>
</evidence>
<dbReference type="InterPro" id="IPR051043">
    <property type="entry name" value="Sulfatase_Mod_Factor_Kinase"/>
</dbReference>
<name>A0A5S9NRS7_9GAMM</name>
<dbReference type="Pfam" id="PF03781">
    <property type="entry name" value="FGE-sulfatase"/>
    <property type="match status" value="1"/>
</dbReference>
<dbReference type="RefSeq" id="WP_200842656.1">
    <property type="nucleotide sequence ID" value="NZ_CACSIK010000001.1"/>
</dbReference>
<evidence type="ECO:0000313" key="4">
    <source>
        <dbReference type="Proteomes" id="UP000435877"/>
    </source>
</evidence>
<keyword evidence="2" id="KW-0418">Kinase</keyword>
<dbReference type="InterPro" id="IPR016187">
    <property type="entry name" value="CTDL_fold"/>
</dbReference>
<gene>
    <name evidence="2" type="primary">pkn1</name>
    <name evidence="2" type="ORF">IHBHHGIJ_02413</name>
    <name evidence="3" type="ORF">KFEGEMFD_02600</name>
</gene>
<keyword evidence="4" id="KW-1185">Reference proteome</keyword>
<dbReference type="SUPFAM" id="SSF56436">
    <property type="entry name" value="C-type lectin-like"/>
    <property type="match status" value="1"/>
</dbReference>
<dbReference type="InterPro" id="IPR042095">
    <property type="entry name" value="SUMF_sf"/>
</dbReference>
<dbReference type="GO" id="GO:0120147">
    <property type="term" value="F:formylglycine-generating oxidase activity"/>
    <property type="evidence" value="ECO:0007669"/>
    <property type="project" value="TreeGrafter"/>
</dbReference>
<organism evidence="2 4">
    <name type="scientific">Zhongshania aliphaticivorans</name>
    <dbReference type="NCBI Taxonomy" id="1470434"/>
    <lineage>
        <taxon>Bacteria</taxon>
        <taxon>Pseudomonadati</taxon>
        <taxon>Pseudomonadota</taxon>
        <taxon>Gammaproteobacteria</taxon>
        <taxon>Cellvibrionales</taxon>
        <taxon>Spongiibacteraceae</taxon>
        <taxon>Zhongshania</taxon>
    </lineage>
</organism>
<dbReference type="PANTHER" id="PTHR23150:SF19">
    <property type="entry name" value="FORMYLGLYCINE-GENERATING ENZYME"/>
    <property type="match status" value="1"/>
</dbReference>
<evidence type="ECO:0000259" key="1">
    <source>
        <dbReference type="Pfam" id="PF03781"/>
    </source>
</evidence>
<dbReference type="Proteomes" id="UP000439591">
    <property type="component" value="Unassembled WGS sequence"/>
</dbReference>
<dbReference type="InterPro" id="IPR005532">
    <property type="entry name" value="SUMF_dom"/>
</dbReference>
<proteinExistence type="predicted"/>
<sequence length="329" mass="36703">MKMTKRVSIPLLIILALIALYVFRLSTAQPSSEGMVFIPAQVFTMGLDHPMTPDAMPLHKVRVNAFYIDKTEVSNAEFQEFVKATGYVTTAERPLNPKDYPGVDPALLVPGSLVFNSPKKPVSKRDYTQWWSFIPSASWRHPEGLGSTISKRMNHPVVHVTWEDASAYASWVNKRLPTEAEWELAARGGLSQAEFSWGSEQQGRGNFLANIFQGIFPHKNTNEDGFFTTSPVATFAANGLGLYDVAGNVWEWVQDWYDPTYYQQLQGNVIDNPKGPKANSKLTGFRVQKGGSFLCTDDYCARYRPGARGKGDPNSSSNHVGFRLVKDIN</sequence>
<dbReference type="GO" id="GO:0004674">
    <property type="term" value="F:protein serine/threonine kinase activity"/>
    <property type="evidence" value="ECO:0007669"/>
    <property type="project" value="UniProtKB-EC"/>
</dbReference>
<dbReference type="EMBL" id="CACSIK010000001">
    <property type="protein sequence ID" value="CAA0093079.1"/>
    <property type="molecule type" value="Genomic_DNA"/>
</dbReference>
<dbReference type="Proteomes" id="UP000435877">
    <property type="component" value="Unassembled WGS sequence"/>
</dbReference>
<evidence type="ECO:0000313" key="5">
    <source>
        <dbReference type="Proteomes" id="UP000439591"/>
    </source>
</evidence>
<evidence type="ECO:0000313" key="3">
    <source>
        <dbReference type="EMBL" id="CAA0110833.1"/>
    </source>
</evidence>
<dbReference type="Gene3D" id="3.90.1580.10">
    <property type="entry name" value="paralog of FGE (formylglycine-generating enzyme)"/>
    <property type="match status" value="1"/>
</dbReference>
<dbReference type="PANTHER" id="PTHR23150">
    <property type="entry name" value="SULFATASE MODIFYING FACTOR 1, 2"/>
    <property type="match status" value="1"/>
</dbReference>
<keyword evidence="2" id="KW-0808">Transferase</keyword>
<feature type="domain" description="Sulfatase-modifying factor enzyme-like" evidence="1">
    <location>
        <begin position="33"/>
        <end position="326"/>
    </location>
</feature>
<dbReference type="AlphaFoldDB" id="A0A5S9NRS7"/>